<name>A0A653KBA9_9GAMM</name>
<gene>
    <name evidence="1" type="ORF">ACI8B_50262</name>
</gene>
<evidence type="ECO:0000313" key="1">
    <source>
        <dbReference type="EMBL" id="VXA57777.1"/>
    </source>
</evidence>
<reference evidence="1 2" key="1">
    <citation type="submission" date="2019-10" db="EMBL/GenBank/DDBJ databases">
        <authorList>
            <person name="Karimi E."/>
        </authorList>
    </citation>
    <scope>NUCLEOTIDE SEQUENCE [LARGE SCALE GENOMIC DNA]</scope>
    <source>
        <strain evidence="1">Acinetobacter sp. 8BE</strain>
    </source>
</reference>
<dbReference type="EMBL" id="CABWKZ010000045">
    <property type="protein sequence ID" value="VXA57777.1"/>
    <property type="molecule type" value="Genomic_DNA"/>
</dbReference>
<evidence type="ECO:0000313" key="2">
    <source>
        <dbReference type="Proteomes" id="UP000430404"/>
    </source>
</evidence>
<organism evidence="1 2">
    <name type="scientific">Acinetobacter proteolyticus</name>
    <dbReference type="NCBI Taxonomy" id="1776741"/>
    <lineage>
        <taxon>Bacteria</taxon>
        <taxon>Pseudomonadati</taxon>
        <taxon>Pseudomonadota</taxon>
        <taxon>Gammaproteobacteria</taxon>
        <taxon>Moraxellales</taxon>
        <taxon>Moraxellaceae</taxon>
        <taxon>Acinetobacter</taxon>
    </lineage>
</organism>
<accession>A0A653KBA9</accession>
<proteinExistence type="predicted"/>
<dbReference type="Proteomes" id="UP000430404">
    <property type="component" value="Unassembled WGS sequence"/>
</dbReference>
<protein>
    <submittedName>
        <fullName evidence="1">Uncharacterized protein</fullName>
    </submittedName>
</protein>
<dbReference type="AlphaFoldDB" id="A0A653KBA9"/>
<sequence>MFLLKLAALIVAIMRVNDSYLKFFSTKAKVDCLYFDISRFIIRCRL</sequence>